<dbReference type="CDD" id="cd00161">
    <property type="entry name" value="beta-trefoil_Ricin-like"/>
    <property type="match status" value="1"/>
</dbReference>
<gene>
    <name evidence="1" type="ORF">OEZ85_013295</name>
</gene>
<keyword evidence="2" id="KW-1185">Reference proteome</keyword>
<dbReference type="SUPFAM" id="SSF50370">
    <property type="entry name" value="Ricin B-like lectins"/>
    <property type="match status" value="1"/>
</dbReference>
<accession>A0ABY8U5T4</accession>
<evidence type="ECO:0000313" key="2">
    <source>
        <dbReference type="Proteomes" id="UP001244341"/>
    </source>
</evidence>
<dbReference type="Gene3D" id="2.80.10.50">
    <property type="match status" value="1"/>
</dbReference>
<dbReference type="PROSITE" id="PS50231">
    <property type="entry name" value="RICIN_B_LECTIN"/>
    <property type="match status" value="1"/>
</dbReference>
<name>A0ABY8U5T4_TETOB</name>
<evidence type="ECO:0008006" key="3">
    <source>
        <dbReference type="Google" id="ProtNLM"/>
    </source>
</evidence>
<organism evidence="1 2">
    <name type="scientific">Tetradesmus obliquus</name>
    <name type="common">Green alga</name>
    <name type="synonym">Acutodesmus obliquus</name>
    <dbReference type="NCBI Taxonomy" id="3088"/>
    <lineage>
        <taxon>Eukaryota</taxon>
        <taxon>Viridiplantae</taxon>
        <taxon>Chlorophyta</taxon>
        <taxon>core chlorophytes</taxon>
        <taxon>Chlorophyceae</taxon>
        <taxon>CS clade</taxon>
        <taxon>Sphaeropleales</taxon>
        <taxon>Scenedesmaceae</taxon>
        <taxon>Tetradesmus</taxon>
    </lineage>
</organism>
<dbReference type="EMBL" id="CP126214">
    <property type="protein sequence ID" value="WIA16632.1"/>
    <property type="molecule type" value="Genomic_DNA"/>
</dbReference>
<dbReference type="InterPro" id="IPR035992">
    <property type="entry name" value="Ricin_B-like_lectins"/>
</dbReference>
<reference evidence="1 2" key="1">
    <citation type="submission" date="2023-05" db="EMBL/GenBank/DDBJ databases">
        <title>A 100% complete, gapless, phased diploid assembly of the Scenedesmus obliquus UTEX 3031 genome.</title>
        <authorList>
            <person name="Biondi T.C."/>
            <person name="Hanschen E.R."/>
            <person name="Kwon T."/>
            <person name="Eng W."/>
            <person name="Kruse C.P.S."/>
            <person name="Koehler S.I."/>
            <person name="Kunde Y."/>
            <person name="Gleasner C.D."/>
            <person name="You Mak K.T."/>
            <person name="Polle J."/>
            <person name="Hovde B.T."/>
            <person name="Starkenburg S.R."/>
        </authorList>
    </citation>
    <scope>NUCLEOTIDE SEQUENCE [LARGE SCALE GENOMIC DNA]</scope>
    <source>
        <strain evidence="1 2">DOE0152z</strain>
    </source>
</reference>
<protein>
    <recommendedName>
        <fullName evidence="3">Ricin B lectin domain-containing protein</fullName>
    </recommendedName>
</protein>
<proteinExistence type="predicted"/>
<dbReference type="Proteomes" id="UP001244341">
    <property type="component" value="Chromosome 7b"/>
</dbReference>
<evidence type="ECO:0000313" key="1">
    <source>
        <dbReference type="EMBL" id="WIA16632.1"/>
    </source>
</evidence>
<sequence>MNSSPKPGTTIRQYVWAVASMPDRQSVANATGKVAQVRLPPGSYMVGLLVLDSSYGNAIALKNFIVAGPQGSGSSQSPAGLGPARVTIRYRPNSSTDLCLTATASSLIVSRCTGQSNQIFRIVSQLFLKRIKFEHMPSAVTRASCISVQGSLQNARDGTVLQLQDCAAALEFSWGYPGLAAPYSFRLSTQTGLLAMDVNRNSVSRRAQLARLSSNNNIWGLVAA</sequence>